<accession>A0A8S4R0Q0</accession>
<evidence type="ECO:0000313" key="2">
    <source>
        <dbReference type="Proteomes" id="UP000838756"/>
    </source>
</evidence>
<evidence type="ECO:0000313" key="1">
    <source>
        <dbReference type="EMBL" id="CAH2226517.1"/>
    </source>
</evidence>
<dbReference type="Proteomes" id="UP000838756">
    <property type="component" value="Unassembled WGS sequence"/>
</dbReference>
<organism evidence="1 2">
    <name type="scientific">Pararge aegeria aegeria</name>
    <dbReference type="NCBI Taxonomy" id="348720"/>
    <lineage>
        <taxon>Eukaryota</taxon>
        <taxon>Metazoa</taxon>
        <taxon>Ecdysozoa</taxon>
        <taxon>Arthropoda</taxon>
        <taxon>Hexapoda</taxon>
        <taxon>Insecta</taxon>
        <taxon>Pterygota</taxon>
        <taxon>Neoptera</taxon>
        <taxon>Endopterygota</taxon>
        <taxon>Lepidoptera</taxon>
        <taxon>Glossata</taxon>
        <taxon>Ditrysia</taxon>
        <taxon>Papilionoidea</taxon>
        <taxon>Nymphalidae</taxon>
        <taxon>Satyrinae</taxon>
        <taxon>Satyrini</taxon>
        <taxon>Parargina</taxon>
        <taxon>Pararge</taxon>
    </lineage>
</organism>
<reference evidence="1" key="1">
    <citation type="submission" date="2022-03" db="EMBL/GenBank/DDBJ databases">
        <authorList>
            <person name="Lindestad O."/>
        </authorList>
    </citation>
    <scope>NUCLEOTIDE SEQUENCE</scope>
</reference>
<protein>
    <submittedName>
        <fullName evidence="1">Jg16803 protein</fullName>
    </submittedName>
</protein>
<gene>
    <name evidence="1" type="primary">jg16803</name>
    <name evidence="1" type="ORF">PAEG_LOCUS7220</name>
</gene>
<dbReference type="AlphaFoldDB" id="A0A8S4R0Q0"/>
<comment type="caution">
    <text evidence="1">The sequence shown here is derived from an EMBL/GenBank/DDBJ whole genome shotgun (WGS) entry which is preliminary data.</text>
</comment>
<proteinExistence type="predicted"/>
<sequence>MVGAHSSEYRWMIGLPRFWNDNFATVSAALVDPESGGQTTSNESRGAAGNKRHRIVEFGTPYNRPISSCGLLLVEMMMIEDYER</sequence>
<dbReference type="OrthoDB" id="7466345at2759"/>
<keyword evidence="2" id="KW-1185">Reference proteome</keyword>
<dbReference type="EMBL" id="CAKXAJ010021489">
    <property type="protein sequence ID" value="CAH2226517.1"/>
    <property type="molecule type" value="Genomic_DNA"/>
</dbReference>
<name>A0A8S4R0Q0_9NEOP</name>